<feature type="chain" id="PRO_5028815947" description="Ice-binding protein C-terminal domain-containing protein" evidence="1">
    <location>
        <begin position="32"/>
        <end position="274"/>
    </location>
</feature>
<evidence type="ECO:0000313" key="4">
    <source>
        <dbReference type="Proteomes" id="UP000494245"/>
    </source>
</evidence>
<dbReference type="AlphaFoldDB" id="A0A6V8LVP7"/>
<accession>A0A6V8LVP7</accession>
<protein>
    <recommendedName>
        <fullName evidence="2">Ice-binding protein C-terminal domain-containing protein</fullName>
    </recommendedName>
</protein>
<gene>
    <name evidence="3" type="ORF">NNJEOMEG_01724</name>
</gene>
<dbReference type="InterPro" id="IPR013424">
    <property type="entry name" value="Ice-binding_C"/>
</dbReference>
<dbReference type="EMBL" id="BLTE01000007">
    <property type="protein sequence ID" value="GFK93886.1"/>
    <property type="molecule type" value="Genomic_DNA"/>
</dbReference>
<dbReference type="Pfam" id="PF07589">
    <property type="entry name" value="PEP-CTERM"/>
    <property type="match status" value="1"/>
</dbReference>
<dbReference type="Proteomes" id="UP000494245">
    <property type="component" value="Unassembled WGS sequence"/>
</dbReference>
<keyword evidence="4" id="KW-1185">Reference proteome</keyword>
<feature type="signal peptide" evidence="1">
    <location>
        <begin position="1"/>
        <end position="31"/>
    </location>
</feature>
<evidence type="ECO:0000259" key="2">
    <source>
        <dbReference type="Pfam" id="PF07589"/>
    </source>
</evidence>
<reference evidence="3 4" key="1">
    <citation type="submission" date="2020-04" db="EMBL/GenBank/DDBJ databases">
        <authorList>
            <consortium name="Desulfovibrio sp. FSS-1 genome sequencing consortium"/>
            <person name="Shimoshige H."/>
            <person name="Kobayashi H."/>
            <person name="Maekawa T."/>
        </authorList>
    </citation>
    <scope>NUCLEOTIDE SEQUENCE [LARGE SCALE GENOMIC DNA]</scope>
    <source>
        <strain evidence="3 4">SIID29052-01</strain>
    </source>
</reference>
<dbReference type="RefSeq" id="WP_173083410.1">
    <property type="nucleotide sequence ID" value="NZ_BLTE01000007.1"/>
</dbReference>
<reference evidence="3 4" key="2">
    <citation type="submission" date="2020-05" db="EMBL/GenBank/DDBJ databases">
        <title>Draft genome sequence of Desulfovibrio sp. strainFSS-1.</title>
        <authorList>
            <person name="Shimoshige H."/>
            <person name="Kobayashi H."/>
            <person name="Maekawa T."/>
        </authorList>
    </citation>
    <scope>NUCLEOTIDE SEQUENCE [LARGE SCALE GENOMIC DNA]</scope>
    <source>
        <strain evidence="3 4">SIID29052-01</strain>
    </source>
</reference>
<dbReference type="NCBIfam" id="TIGR02595">
    <property type="entry name" value="PEP_CTERM"/>
    <property type="match status" value="1"/>
</dbReference>
<keyword evidence="1" id="KW-0732">Signal</keyword>
<evidence type="ECO:0000313" key="3">
    <source>
        <dbReference type="EMBL" id="GFK93886.1"/>
    </source>
</evidence>
<evidence type="ECO:0000256" key="1">
    <source>
        <dbReference type="SAM" id="SignalP"/>
    </source>
</evidence>
<organism evidence="3 4">
    <name type="scientific">Fundidesulfovibrio magnetotacticus</name>
    <dbReference type="NCBI Taxonomy" id="2730080"/>
    <lineage>
        <taxon>Bacteria</taxon>
        <taxon>Pseudomonadati</taxon>
        <taxon>Thermodesulfobacteriota</taxon>
        <taxon>Desulfovibrionia</taxon>
        <taxon>Desulfovibrionales</taxon>
        <taxon>Desulfovibrionaceae</taxon>
        <taxon>Fundidesulfovibrio</taxon>
    </lineage>
</organism>
<proteinExistence type="predicted"/>
<comment type="caution">
    <text evidence="3">The sequence shown here is derived from an EMBL/GenBank/DDBJ whole genome shotgun (WGS) entry which is preliminary data.</text>
</comment>
<feature type="domain" description="Ice-binding protein C-terminal" evidence="2">
    <location>
        <begin position="245"/>
        <end position="269"/>
    </location>
</feature>
<sequence>MISMRTIRFILSIAIATIAVPLSGLNNHASAYPIDITIPAPEAYYYELNSNELQSSYFNSETFEKFKSATYQGGTATSNITMSLQPMPALSMVTTGNNFQATQWGDVSGLTYYFAVLSNSSAMAAINISYNASIDASGSVFGSVASLRLGIGEVDTIYTTDTIINSISLSANGPHYSTGPSVYETNINTNTLYHITLAESAMHGAGDSHSNIVIDPTISIANDPNNPNDLILVNHPTVGNSPPTATPEPGTMLLMGLGAAGAALLRQRRKTLVD</sequence>
<name>A0A6V8LVP7_9BACT</name>